<feature type="transmembrane region" description="Helical" evidence="3">
    <location>
        <begin position="62"/>
        <end position="82"/>
    </location>
</feature>
<dbReference type="InterPro" id="IPR002220">
    <property type="entry name" value="DapA-like"/>
</dbReference>
<organism evidence="4">
    <name type="scientific">bioreactor metagenome</name>
    <dbReference type="NCBI Taxonomy" id="1076179"/>
    <lineage>
        <taxon>unclassified sequences</taxon>
        <taxon>metagenomes</taxon>
        <taxon>ecological metagenomes</taxon>
    </lineage>
</organism>
<dbReference type="AlphaFoldDB" id="A0A644XAI8"/>
<name>A0A644XAI8_9ZZZZ</name>
<dbReference type="GO" id="GO:0005829">
    <property type="term" value="C:cytosol"/>
    <property type="evidence" value="ECO:0007669"/>
    <property type="project" value="TreeGrafter"/>
</dbReference>
<dbReference type="PANTHER" id="PTHR12128:SF66">
    <property type="entry name" value="4-HYDROXY-2-OXOGLUTARATE ALDOLASE, MITOCHONDRIAL"/>
    <property type="match status" value="1"/>
</dbReference>
<dbReference type="SUPFAM" id="SSF51569">
    <property type="entry name" value="Aldolase"/>
    <property type="match status" value="1"/>
</dbReference>
<dbReference type="Gene3D" id="3.20.20.70">
    <property type="entry name" value="Aldolase class I"/>
    <property type="match status" value="1"/>
</dbReference>
<evidence type="ECO:0000256" key="3">
    <source>
        <dbReference type="SAM" id="Phobius"/>
    </source>
</evidence>
<dbReference type="InterPro" id="IPR020625">
    <property type="entry name" value="Schiff_base-form_aldolases_AS"/>
</dbReference>
<keyword evidence="3" id="KW-0812">Transmembrane</keyword>
<reference evidence="4" key="1">
    <citation type="submission" date="2019-08" db="EMBL/GenBank/DDBJ databases">
        <authorList>
            <person name="Kucharzyk K."/>
            <person name="Murdoch R.W."/>
            <person name="Higgins S."/>
            <person name="Loffler F."/>
        </authorList>
    </citation>
    <scope>NUCLEOTIDE SEQUENCE</scope>
</reference>
<dbReference type="Pfam" id="PF00701">
    <property type="entry name" value="DHDPS"/>
    <property type="match status" value="1"/>
</dbReference>
<dbReference type="SMART" id="SM01130">
    <property type="entry name" value="DHDPS"/>
    <property type="match status" value="1"/>
</dbReference>
<dbReference type="GO" id="GO:0008840">
    <property type="term" value="F:4-hydroxy-tetrahydrodipicolinate synthase activity"/>
    <property type="evidence" value="ECO:0007669"/>
    <property type="project" value="UniProtKB-EC"/>
</dbReference>
<dbReference type="GO" id="GO:0044281">
    <property type="term" value="P:small molecule metabolic process"/>
    <property type="evidence" value="ECO:0007669"/>
    <property type="project" value="UniProtKB-ARBA"/>
</dbReference>
<protein>
    <submittedName>
        <fullName evidence="4">4-hydroxy-tetrahydrodipicolinate synthase</fullName>
        <ecNumber evidence="4">4.3.3.7</ecNumber>
    </submittedName>
</protein>
<evidence type="ECO:0000313" key="4">
    <source>
        <dbReference type="EMBL" id="MPM13245.1"/>
    </source>
</evidence>
<dbReference type="EMBL" id="VSSQ01002089">
    <property type="protein sequence ID" value="MPM13245.1"/>
    <property type="molecule type" value="Genomic_DNA"/>
</dbReference>
<dbReference type="EC" id="4.3.3.7" evidence="4"/>
<dbReference type="PANTHER" id="PTHR12128">
    <property type="entry name" value="DIHYDRODIPICOLINATE SYNTHASE"/>
    <property type="match status" value="1"/>
</dbReference>
<evidence type="ECO:0000256" key="1">
    <source>
        <dbReference type="ARBA" id="ARBA00023239"/>
    </source>
</evidence>
<dbReference type="PROSITE" id="PS00666">
    <property type="entry name" value="DHDPS_2"/>
    <property type="match status" value="1"/>
</dbReference>
<keyword evidence="3" id="KW-1133">Transmembrane helix</keyword>
<evidence type="ECO:0000256" key="2">
    <source>
        <dbReference type="ARBA" id="ARBA00023270"/>
    </source>
</evidence>
<comment type="caution">
    <text evidence="4">The sequence shown here is derived from an EMBL/GenBank/DDBJ whole genome shotgun (WGS) entry which is preliminary data.</text>
</comment>
<sequence length="165" mass="18348">MILYNVPGRTVVNMEPATTIRIARECPNVMAIKEATDNMDQVMDLLYEKPESLELVAGDDALALPIISMGACGVISVIANAYPYEFSKMVHATMEGRMDEARKYHYLLLPIMHTLLKMGNPSGIKAVLHVKGLIQHVFRLPVHPVSQDKFNEIVETVAITEKSIV</sequence>
<keyword evidence="3" id="KW-0472">Membrane</keyword>
<dbReference type="InterPro" id="IPR013785">
    <property type="entry name" value="Aldolase_TIM"/>
</dbReference>
<accession>A0A644XAI8</accession>
<proteinExistence type="predicted"/>
<keyword evidence="1 4" id="KW-0456">Lyase</keyword>
<gene>
    <name evidence="4" type="primary">dapA_27</name>
    <name evidence="4" type="ORF">SDC9_59601</name>
</gene>
<keyword evidence="2" id="KW-0704">Schiff base</keyword>